<dbReference type="AlphaFoldDB" id="A0A1L9RLR9"/>
<evidence type="ECO:0000313" key="1">
    <source>
        <dbReference type="EMBL" id="OJJ35871.1"/>
    </source>
</evidence>
<dbReference type="RefSeq" id="XP_040689547.1">
    <property type="nucleotide sequence ID" value="XM_040835475.1"/>
</dbReference>
<sequence length="65" mass="7410">MTLTLILSKEIRFFTSPAVALDGDKGYKENGHYGVFYYFIICHICNCYAPVLPSCNFKVVDLVRN</sequence>
<dbReference type="VEuPathDB" id="FungiDB:ASPWEDRAFT_41105"/>
<keyword evidence="2" id="KW-1185">Reference proteome</keyword>
<gene>
    <name evidence="1" type="ORF">ASPWEDRAFT_41105</name>
</gene>
<protein>
    <submittedName>
        <fullName evidence="1">Uncharacterized protein</fullName>
    </submittedName>
</protein>
<dbReference type="EMBL" id="KV878212">
    <property type="protein sequence ID" value="OJJ35871.1"/>
    <property type="molecule type" value="Genomic_DNA"/>
</dbReference>
<accession>A0A1L9RLR9</accession>
<dbReference type="Proteomes" id="UP000184383">
    <property type="component" value="Unassembled WGS sequence"/>
</dbReference>
<name>A0A1L9RLR9_ASPWE</name>
<reference evidence="2" key="1">
    <citation type="journal article" date="2017" name="Genome Biol.">
        <title>Comparative genomics reveals high biological diversity and specific adaptations in the industrially and medically important fungal genus Aspergillus.</title>
        <authorList>
            <person name="de Vries R.P."/>
            <person name="Riley R."/>
            <person name="Wiebenga A."/>
            <person name="Aguilar-Osorio G."/>
            <person name="Amillis S."/>
            <person name="Uchima C.A."/>
            <person name="Anderluh G."/>
            <person name="Asadollahi M."/>
            <person name="Askin M."/>
            <person name="Barry K."/>
            <person name="Battaglia E."/>
            <person name="Bayram O."/>
            <person name="Benocci T."/>
            <person name="Braus-Stromeyer S.A."/>
            <person name="Caldana C."/>
            <person name="Canovas D."/>
            <person name="Cerqueira G.C."/>
            <person name="Chen F."/>
            <person name="Chen W."/>
            <person name="Choi C."/>
            <person name="Clum A."/>
            <person name="Dos Santos R.A."/>
            <person name="Damasio A.R."/>
            <person name="Diallinas G."/>
            <person name="Emri T."/>
            <person name="Fekete E."/>
            <person name="Flipphi M."/>
            <person name="Freyberg S."/>
            <person name="Gallo A."/>
            <person name="Gournas C."/>
            <person name="Habgood R."/>
            <person name="Hainaut M."/>
            <person name="Harispe M.L."/>
            <person name="Henrissat B."/>
            <person name="Hilden K.S."/>
            <person name="Hope R."/>
            <person name="Hossain A."/>
            <person name="Karabika E."/>
            <person name="Karaffa L."/>
            <person name="Karanyi Z."/>
            <person name="Krasevec N."/>
            <person name="Kuo A."/>
            <person name="Kusch H."/>
            <person name="LaButti K."/>
            <person name="Lagendijk E.L."/>
            <person name="Lapidus A."/>
            <person name="Levasseur A."/>
            <person name="Lindquist E."/>
            <person name="Lipzen A."/>
            <person name="Logrieco A.F."/>
            <person name="MacCabe A."/>
            <person name="Maekelae M.R."/>
            <person name="Malavazi I."/>
            <person name="Melin P."/>
            <person name="Meyer V."/>
            <person name="Mielnichuk N."/>
            <person name="Miskei M."/>
            <person name="Molnar A.P."/>
            <person name="Mule G."/>
            <person name="Ngan C.Y."/>
            <person name="Orejas M."/>
            <person name="Orosz E."/>
            <person name="Ouedraogo J.P."/>
            <person name="Overkamp K.M."/>
            <person name="Park H.-S."/>
            <person name="Perrone G."/>
            <person name="Piumi F."/>
            <person name="Punt P.J."/>
            <person name="Ram A.F."/>
            <person name="Ramon A."/>
            <person name="Rauscher S."/>
            <person name="Record E."/>
            <person name="Riano-Pachon D.M."/>
            <person name="Robert V."/>
            <person name="Roehrig J."/>
            <person name="Ruller R."/>
            <person name="Salamov A."/>
            <person name="Salih N.S."/>
            <person name="Samson R.A."/>
            <person name="Sandor E."/>
            <person name="Sanguinetti M."/>
            <person name="Schuetze T."/>
            <person name="Sepcic K."/>
            <person name="Shelest E."/>
            <person name="Sherlock G."/>
            <person name="Sophianopoulou V."/>
            <person name="Squina F.M."/>
            <person name="Sun H."/>
            <person name="Susca A."/>
            <person name="Todd R.B."/>
            <person name="Tsang A."/>
            <person name="Unkles S.E."/>
            <person name="van de Wiele N."/>
            <person name="van Rossen-Uffink D."/>
            <person name="Oliveira J.V."/>
            <person name="Vesth T.C."/>
            <person name="Visser J."/>
            <person name="Yu J.-H."/>
            <person name="Zhou M."/>
            <person name="Andersen M.R."/>
            <person name="Archer D.B."/>
            <person name="Baker S.E."/>
            <person name="Benoit I."/>
            <person name="Brakhage A.A."/>
            <person name="Braus G.H."/>
            <person name="Fischer R."/>
            <person name="Frisvad J.C."/>
            <person name="Goldman G.H."/>
            <person name="Houbraken J."/>
            <person name="Oakley B."/>
            <person name="Pocsi I."/>
            <person name="Scazzocchio C."/>
            <person name="Seiboth B."/>
            <person name="vanKuyk P.A."/>
            <person name="Wortman J."/>
            <person name="Dyer P.S."/>
            <person name="Grigoriev I.V."/>
        </authorList>
    </citation>
    <scope>NUCLEOTIDE SEQUENCE [LARGE SCALE GENOMIC DNA]</scope>
    <source>
        <strain evidence="2">DTO 134E9</strain>
    </source>
</reference>
<evidence type="ECO:0000313" key="2">
    <source>
        <dbReference type="Proteomes" id="UP000184383"/>
    </source>
</evidence>
<dbReference type="GeneID" id="63751323"/>
<organism evidence="1 2">
    <name type="scientific">Aspergillus wentii DTO 134E9</name>
    <dbReference type="NCBI Taxonomy" id="1073089"/>
    <lineage>
        <taxon>Eukaryota</taxon>
        <taxon>Fungi</taxon>
        <taxon>Dikarya</taxon>
        <taxon>Ascomycota</taxon>
        <taxon>Pezizomycotina</taxon>
        <taxon>Eurotiomycetes</taxon>
        <taxon>Eurotiomycetidae</taxon>
        <taxon>Eurotiales</taxon>
        <taxon>Aspergillaceae</taxon>
        <taxon>Aspergillus</taxon>
        <taxon>Aspergillus subgen. Cremei</taxon>
    </lineage>
</organism>
<proteinExistence type="predicted"/>